<dbReference type="AlphaFoldDB" id="G7E285"/>
<organism evidence="2 3">
    <name type="scientific">Mixia osmundae (strain CBS 9802 / IAM 14324 / JCM 22182 / KY 12970)</name>
    <dbReference type="NCBI Taxonomy" id="764103"/>
    <lineage>
        <taxon>Eukaryota</taxon>
        <taxon>Fungi</taxon>
        <taxon>Dikarya</taxon>
        <taxon>Basidiomycota</taxon>
        <taxon>Pucciniomycotina</taxon>
        <taxon>Mixiomycetes</taxon>
        <taxon>Mixiales</taxon>
        <taxon>Mixiaceae</taxon>
        <taxon>Mixia</taxon>
    </lineage>
</organism>
<dbReference type="RefSeq" id="XP_014565387.1">
    <property type="nucleotide sequence ID" value="XM_014709901.1"/>
</dbReference>
<keyword evidence="3" id="KW-1185">Reference proteome</keyword>
<name>G7E285_MIXOS</name>
<evidence type="ECO:0000313" key="2">
    <source>
        <dbReference type="EMBL" id="GAA96945.1"/>
    </source>
</evidence>
<dbReference type="HOGENOM" id="CLU_2264370_0_0_1"/>
<reference evidence="2 3" key="2">
    <citation type="journal article" date="2012" name="Open Biol.">
        <title>Characteristics of nucleosomes and linker DNA regions on the genome of the basidiomycete Mixia osmundae revealed by mono- and dinucleosome mapping.</title>
        <authorList>
            <person name="Nishida H."/>
            <person name="Kondo S."/>
            <person name="Matsumoto T."/>
            <person name="Suzuki Y."/>
            <person name="Yoshikawa H."/>
            <person name="Taylor T.D."/>
            <person name="Sugiyama J."/>
        </authorList>
    </citation>
    <scope>NUCLEOTIDE SEQUENCE [LARGE SCALE GENOMIC DNA]</scope>
    <source>
        <strain evidence="3">CBS 9802 / IAM 14324 / JCM 22182 / KY 12970</strain>
    </source>
</reference>
<evidence type="ECO:0000256" key="1">
    <source>
        <dbReference type="SAM" id="MobiDB-lite"/>
    </source>
</evidence>
<protein>
    <submittedName>
        <fullName evidence="2">Uncharacterized protein</fullName>
    </submittedName>
</protein>
<dbReference type="Proteomes" id="UP000009131">
    <property type="component" value="Unassembled WGS sequence"/>
</dbReference>
<dbReference type="InParanoid" id="G7E285"/>
<feature type="compositionally biased region" description="Basic and acidic residues" evidence="1">
    <location>
        <begin position="54"/>
        <end position="63"/>
    </location>
</feature>
<sequence>MSSSSDESGYSSSSSYDDAASHFSDTEIDTHVVDPGLSFAQMTPRSAGQARSVRAHDDGRSDLSRGYPSSGSADQKPTLFEYVQTPEQARTLSASPLIPRITS</sequence>
<accession>G7E285</accession>
<comment type="caution">
    <text evidence="2">The sequence shown here is derived from an EMBL/GenBank/DDBJ whole genome shotgun (WGS) entry which is preliminary data.</text>
</comment>
<evidence type="ECO:0000313" key="3">
    <source>
        <dbReference type="Proteomes" id="UP000009131"/>
    </source>
</evidence>
<reference evidence="2 3" key="1">
    <citation type="journal article" date="2011" name="J. Gen. Appl. Microbiol.">
        <title>Draft genome sequencing of the enigmatic basidiomycete Mixia osmundae.</title>
        <authorList>
            <person name="Nishida H."/>
            <person name="Nagatsuka Y."/>
            <person name="Sugiyama J."/>
        </authorList>
    </citation>
    <scope>NUCLEOTIDE SEQUENCE [LARGE SCALE GENOMIC DNA]</scope>
    <source>
        <strain evidence="3">CBS 9802 / IAM 14324 / JCM 22182 / KY 12970</strain>
    </source>
</reference>
<feature type="compositionally biased region" description="Polar residues" evidence="1">
    <location>
        <begin position="85"/>
        <end position="94"/>
    </location>
</feature>
<gene>
    <name evidence="2" type="primary">Mo03619</name>
    <name evidence="2" type="ORF">E5Q_03619</name>
</gene>
<feature type="region of interest" description="Disordered" evidence="1">
    <location>
        <begin position="1"/>
        <end position="103"/>
    </location>
</feature>
<dbReference type="EMBL" id="BABT02000110">
    <property type="protein sequence ID" value="GAA96945.1"/>
    <property type="molecule type" value="Genomic_DNA"/>
</dbReference>
<proteinExistence type="predicted"/>
<feature type="compositionally biased region" description="Low complexity" evidence="1">
    <location>
        <begin position="1"/>
        <end position="23"/>
    </location>
</feature>